<evidence type="ECO:0000313" key="6">
    <source>
        <dbReference type="EMBL" id="MED6208515.1"/>
    </source>
</evidence>
<organism evidence="6 7">
    <name type="scientific">Stylosanthes scabra</name>
    <dbReference type="NCBI Taxonomy" id="79078"/>
    <lineage>
        <taxon>Eukaryota</taxon>
        <taxon>Viridiplantae</taxon>
        <taxon>Streptophyta</taxon>
        <taxon>Embryophyta</taxon>
        <taxon>Tracheophyta</taxon>
        <taxon>Spermatophyta</taxon>
        <taxon>Magnoliopsida</taxon>
        <taxon>eudicotyledons</taxon>
        <taxon>Gunneridae</taxon>
        <taxon>Pentapetalae</taxon>
        <taxon>rosids</taxon>
        <taxon>fabids</taxon>
        <taxon>Fabales</taxon>
        <taxon>Fabaceae</taxon>
        <taxon>Papilionoideae</taxon>
        <taxon>50 kb inversion clade</taxon>
        <taxon>dalbergioids sensu lato</taxon>
        <taxon>Dalbergieae</taxon>
        <taxon>Pterocarpus clade</taxon>
        <taxon>Stylosanthes</taxon>
    </lineage>
</organism>
<evidence type="ECO:0000256" key="1">
    <source>
        <dbReference type="ARBA" id="ARBA00009743"/>
    </source>
</evidence>
<dbReference type="SUPFAM" id="SSF51011">
    <property type="entry name" value="Glycosyl hydrolase domain"/>
    <property type="match status" value="1"/>
</dbReference>
<dbReference type="InterPro" id="IPR013780">
    <property type="entry name" value="Glyco_hydro_b"/>
</dbReference>
<evidence type="ECO:0000256" key="5">
    <source>
        <dbReference type="SAM" id="Phobius"/>
    </source>
</evidence>
<evidence type="ECO:0000256" key="3">
    <source>
        <dbReference type="ARBA" id="ARBA00023295"/>
    </source>
</evidence>
<dbReference type="SUPFAM" id="SSF51445">
    <property type="entry name" value="(Trans)glycosidases"/>
    <property type="match status" value="1"/>
</dbReference>
<reference evidence="6 7" key="1">
    <citation type="journal article" date="2023" name="Plants (Basel)">
        <title>Bridging the Gap: Combining Genomics and Transcriptomics Approaches to Understand Stylosanthes scabra, an Orphan Legume from the Brazilian Caatinga.</title>
        <authorList>
            <person name="Ferreira-Neto J.R.C."/>
            <person name="da Silva M.D."/>
            <person name="Binneck E."/>
            <person name="de Melo N.F."/>
            <person name="da Silva R.H."/>
            <person name="de Melo A.L.T.M."/>
            <person name="Pandolfi V."/>
            <person name="Bustamante F.O."/>
            <person name="Brasileiro-Vidal A.C."/>
            <person name="Benko-Iseppon A.M."/>
        </authorList>
    </citation>
    <scope>NUCLEOTIDE SEQUENCE [LARGE SCALE GENOMIC DNA]</scope>
    <source>
        <tissue evidence="6">Leaves</tissue>
    </source>
</reference>
<comment type="caution">
    <text evidence="6">The sequence shown here is derived from an EMBL/GenBank/DDBJ whole genome shotgun (WGS) entry which is preliminary data.</text>
</comment>
<dbReference type="Pfam" id="PF16499">
    <property type="entry name" value="Melibiase_2"/>
    <property type="match status" value="1"/>
</dbReference>
<dbReference type="InterPro" id="IPR002241">
    <property type="entry name" value="Glyco_hydro_27"/>
</dbReference>
<accession>A0ABU6YF61</accession>
<dbReference type="CDD" id="cd14792">
    <property type="entry name" value="GH27"/>
    <property type="match status" value="1"/>
</dbReference>
<dbReference type="InterPro" id="IPR017853">
    <property type="entry name" value="GH"/>
</dbReference>
<dbReference type="InterPro" id="IPR013785">
    <property type="entry name" value="Aldolase_TIM"/>
</dbReference>
<dbReference type="EC" id="3.2.1.22" evidence="4"/>
<feature type="transmembrane region" description="Helical" evidence="5">
    <location>
        <begin position="7"/>
        <end position="31"/>
    </location>
</feature>
<keyword evidence="5" id="KW-1133">Transmembrane helix</keyword>
<dbReference type="Proteomes" id="UP001341840">
    <property type="component" value="Unassembled WGS sequence"/>
</dbReference>
<evidence type="ECO:0000256" key="2">
    <source>
        <dbReference type="ARBA" id="ARBA00022801"/>
    </source>
</evidence>
<dbReference type="PANTHER" id="PTHR11452:SF79">
    <property type="entry name" value="ALPHA-GALACTOSIDASE"/>
    <property type="match status" value="1"/>
</dbReference>
<comment type="similarity">
    <text evidence="1 4">Belongs to the glycosyl hydrolase 27 family.</text>
</comment>
<dbReference type="Gene3D" id="3.20.20.70">
    <property type="entry name" value="Aldolase class I"/>
    <property type="match status" value="1"/>
</dbReference>
<keyword evidence="7" id="KW-1185">Reference proteome</keyword>
<sequence length="530" mass="60294">MKKKKKVVWIIVSVILALCILAAIVIGAVFLGRYLSSRKHSQPTTNFQCLKKFNTTASSHRFQYSKKNNVTSPPRGWNSYDSFSWIISEQEFIQNAEILHQHLFHHGYQYGVVDFLWFRNEKGDRNSRGFDSIDKWGRLIPDPQRWPSSIDGNGFSKVASELHCLGLKFGIHLMAGISTQAYDSNTPILDTTSGEGYGEFGKKWHAKDIGIPERACKWMSNGFMAINTTSGAGKAFLRSIYHLYASWGVDFVKLDCVFGDNLDMDEINVVSQIIEELNQTIILSVSPGVSATPKMAKELLQSSAVTTYRIAGDDWDQWPEIVSHFDTIRDFAKAKLIGAVGLHGIKSWPDLDMLPFGWLTDPGAHKGPHRLTRLTQDEQRTQMTLWCMAKSPIMYGGDLRRLDNWTYNLITNPTLLRINSFSKNNQEFDLVTRLNNNDAAQNFSNRVRSWIATDGREGEIYVAFFNLNDEKERISAKIEELANRVLPLRKLMRNCTATEIWSGRRRMIRVDEFLSAEILPHGCTLFTLSC</sequence>
<gene>
    <name evidence="6" type="ORF">PIB30_045791</name>
</gene>
<name>A0ABU6YF61_9FABA</name>
<keyword evidence="5" id="KW-0812">Transmembrane</keyword>
<protein>
    <recommendedName>
        <fullName evidence="4">Alpha-galactosidase</fullName>
        <ecNumber evidence="4">3.2.1.22</ecNumber>
    </recommendedName>
    <alternativeName>
        <fullName evidence="4">Melibiase</fullName>
    </alternativeName>
</protein>
<keyword evidence="5" id="KW-0472">Membrane</keyword>
<evidence type="ECO:0000256" key="4">
    <source>
        <dbReference type="RuleBase" id="RU361168"/>
    </source>
</evidence>
<comment type="catalytic activity">
    <reaction evidence="4">
        <text>Hydrolysis of terminal, non-reducing alpha-D-galactose residues in alpha-D-galactosides, including galactose oligosaccharides, galactomannans and galactolipids.</text>
        <dbReference type="EC" id="3.2.1.22"/>
    </reaction>
</comment>
<keyword evidence="3 4" id="KW-0326">Glycosidase</keyword>
<dbReference type="EMBL" id="JASCZI010241937">
    <property type="protein sequence ID" value="MED6208515.1"/>
    <property type="molecule type" value="Genomic_DNA"/>
</dbReference>
<keyword evidence="4" id="KW-1015">Disulfide bond</keyword>
<keyword evidence="2 4" id="KW-0378">Hydrolase</keyword>
<evidence type="ECO:0000313" key="7">
    <source>
        <dbReference type="Proteomes" id="UP001341840"/>
    </source>
</evidence>
<dbReference type="Gene3D" id="2.60.40.1180">
    <property type="entry name" value="Golgi alpha-mannosidase II"/>
    <property type="match status" value="1"/>
</dbReference>
<dbReference type="PRINTS" id="PR00740">
    <property type="entry name" value="GLHYDRLASE27"/>
</dbReference>
<dbReference type="PANTHER" id="PTHR11452">
    <property type="entry name" value="ALPHA-GALACTOSIDASE/ALPHA-N-ACETYLGALACTOSAMINIDASE"/>
    <property type="match status" value="1"/>
</dbReference>
<proteinExistence type="inferred from homology"/>